<feature type="domain" description="DUF7702" evidence="2">
    <location>
        <begin position="60"/>
        <end position="253"/>
    </location>
</feature>
<dbReference type="Pfam" id="PF24800">
    <property type="entry name" value="DUF7702"/>
    <property type="match status" value="1"/>
</dbReference>
<reference evidence="3 4" key="1">
    <citation type="submission" date="2018-02" db="EMBL/GenBank/DDBJ databases">
        <title>The genomes of Aspergillus section Nigri reveals drivers in fungal speciation.</title>
        <authorList>
            <consortium name="DOE Joint Genome Institute"/>
            <person name="Vesth T.C."/>
            <person name="Nybo J."/>
            <person name="Theobald S."/>
            <person name="Brandl J."/>
            <person name="Frisvad J.C."/>
            <person name="Nielsen K.F."/>
            <person name="Lyhne E.K."/>
            <person name="Kogle M.E."/>
            <person name="Kuo A."/>
            <person name="Riley R."/>
            <person name="Clum A."/>
            <person name="Nolan M."/>
            <person name="Lipzen A."/>
            <person name="Salamov A."/>
            <person name="Henrissat B."/>
            <person name="Wiebenga A."/>
            <person name="De vries R.P."/>
            <person name="Grigoriev I.V."/>
            <person name="Mortensen U.H."/>
            <person name="Andersen M.R."/>
            <person name="Baker S.E."/>
        </authorList>
    </citation>
    <scope>NUCLEOTIDE SEQUENCE [LARGE SCALE GENOMIC DNA]</scope>
    <source>
        <strain evidence="3 4">CBS 101889</strain>
    </source>
</reference>
<feature type="transmembrane region" description="Helical" evidence="1">
    <location>
        <begin position="134"/>
        <end position="152"/>
    </location>
</feature>
<evidence type="ECO:0000313" key="4">
    <source>
        <dbReference type="Proteomes" id="UP000248961"/>
    </source>
</evidence>
<feature type="transmembrane region" description="Helical" evidence="1">
    <location>
        <begin position="56"/>
        <end position="75"/>
    </location>
</feature>
<dbReference type="PANTHER" id="PTHR42109">
    <property type="entry name" value="UNPLACED GENOMIC SCAFFOLD UM_SCAF_CONTIG_1.265, WHOLE GENOME SHOTGUN SEQUENCE"/>
    <property type="match status" value="1"/>
</dbReference>
<dbReference type="PANTHER" id="PTHR42109:SF2">
    <property type="entry name" value="INTEGRAL MEMBRANE PROTEIN"/>
    <property type="match status" value="1"/>
</dbReference>
<accession>A0A395I2M2</accession>
<dbReference type="EMBL" id="KZ824282">
    <property type="protein sequence ID" value="RAL12814.1"/>
    <property type="molecule type" value="Genomic_DNA"/>
</dbReference>
<dbReference type="AlphaFoldDB" id="A0A395I2M2"/>
<feature type="transmembrane region" description="Helical" evidence="1">
    <location>
        <begin position="17"/>
        <end position="35"/>
    </location>
</feature>
<keyword evidence="1" id="KW-0472">Membrane</keyword>
<keyword evidence="1" id="KW-1133">Transmembrane helix</keyword>
<evidence type="ECO:0000313" key="3">
    <source>
        <dbReference type="EMBL" id="RAL12814.1"/>
    </source>
</evidence>
<name>A0A395I2M2_ASPHC</name>
<feature type="transmembrane region" description="Helical" evidence="1">
    <location>
        <begin position="164"/>
        <end position="187"/>
    </location>
</feature>
<feature type="transmembrane region" description="Helical" evidence="1">
    <location>
        <begin position="235"/>
        <end position="258"/>
    </location>
</feature>
<dbReference type="InterPro" id="IPR056119">
    <property type="entry name" value="DUF7702"/>
</dbReference>
<protein>
    <recommendedName>
        <fullName evidence="2">DUF7702 domain-containing protein</fullName>
    </recommendedName>
</protein>
<dbReference type="GeneID" id="37196026"/>
<evidence type="ECO:0000256" key="1">
    <source>
        <dbReference type="SAM" id="Phobius"/>
    </source>
</evidence>
<feature type="transmembrane region" description="Helical" evidence="1">
    <location>
        <begin position="194"/>
        <end position="215"/>
    </location>
</feature>
<dbReference type="OrthoDB" id="2560628at2759"/>
<keyword evidence="4" id="KW-1185">Reference proteome</keyword>
<dbReference type="VEuPathDB" id="FungiDB:BO97DRAFT_344506"/>
<feature type="transmembrane region" description="Helical" evidence="1">
    <location>
        <begin position="95"/>
        <end position="113"/>
    </location>
</feature>
<proteinExistence type="predicted"/>
<dbReference type="RefSeq" id="XP_025551968.1">
    <property type="nucleotide sequence ID" value="XM_025691737.1"/>
</dbReference>
<gene>
    <name evidence="3" type="ORF">BO97DRAFT_344506</name>
</gene>
<sequence>MSHDDTNTAFISPGKKYIAMVEVVIFSVIQLAQFIMRYNQEWLYWHHRQRKRPARCFFYSWWGLLGLLAQIRIAGSAMVISNPSPNQPMLIAESVLESIGLSPLLFEVSLVLLRSGQAGRTGPGNSRYPKHIRFLLHFFRFPVILSLDVVVVGECTGIRDCMYAGAAVFVATFWFVCGLVMWLAVVYRSILSAAGLSCVLIVMGALPFLMVRVAFFLLGEFGPQKFSPMDGSEGIMVGMGLVMEVFVVIILLLARAVAEPFWPVTQARTDSEA</sequence>
<organism evidence="3 4">
    <name type="scientific">Aspergillus homomorphus (strain CBS 101889)</name>
    <dbReference type="NCBI Taxonomy" id="1450537"/>
    <lineage>
        <taxon>Eukaryota</taxon>
        <taxon>Fungi</taxon>
        <taxon>Dikarya</taxon>
        <taxon>Ascomycota</taxon>
        <taxon>Pezizomycotina</taxon>
        <taxon>Eurotiomycetes</taxon>
        <taxon>Eurotiomycetidae</taxon>
        <taxon>Eurotiales</taxon>
        <taxon>Aspergillaceae</taxon>
        <taxon>Aspergillus</taxon>
        <taxon>Aspergillus subgen. Circumdati</taxon>
    </lineage>
</organism>
<dbReference type="Proteomes" id="UP000248961">
    <property type="component" value="Unassembled WGS sequence"/>
</dbReference>
<evidence type="ECO:0000259" key="2">
    <source>
        <dbReference type="Pfam" id="PF24800"/>
    </source>
</evidence>
<keyword evidence="1" id="KW-0812">Transmembrane</keyword>